<dbReference type="GeneID" id="27332760"/>
<dbReference type="VEuPathDB" id="FungiDB:PV08_05677"/>
<dbReference type="InterPro" id="IPR051430">
    <property type="entry name" value="Fungal_TF_Env_Response"/>
</dbReference>
<proteinExistence type="predicted"/>
<accession>A0A0D2BWI2</accession>
<dbReference type="GO" id="GO:0000978">
    <property type="term" value="F:RNA polymerase II cis-regulatory region sequence-specific DNA binding"/>
    <property type="evidence" value="ECO:0007669"/>
    <property type="project" value="TreeGrafter"/>
</dbReference>
<keyword evidence="1" id="KW-0479">Metal-binding</keyword>
<dbReference type="InterPro" id="IPR007219">
    <property type="entry name" value="XnlR_reg_dom"/>
</dbReference>
<dbReference type="RefSeq" id="XP_016235845.1">
    <property type="nucleotide sequence ID" value="XM_016380018.1"/>
</dbReference>
<reference evidence="9 10" key="1">
    <citation type="submission" date="2015-01" db="EMBL/GenBank/DDBJ databases">
        <title>The Genome Sequence of Exophiala spinifera CBS89968.</title>
        <authorList>
            <consortium name="The Broad Institute Genomics Platform"/>
            <person name="Cuomo C."/>
            <person name="de Hoog S."/>
            <person name="Gorbushina A."/>
            <person name="Stielow B."/>
            <person name="Teixiera M."/>
            <person name="Abouelleil A."/>
            <person name="Chapman S.B."/>
            <person name="Priest M."/>
            <person name="Young S.K."/>
            <person name="Wortman J."/>
            <person name="Nusbaum C."/>
            <person name="Birren B."/>
        </authorList>
    </citation>
    <scope>NUCLEOTIDE SEQUENCE [LARGE SCALE GENOMIC DNA]</scope>
    <source>
        <strain evidence="9 10">CBS 89968</strain>
    </source>
</reference>
<evidence type="ECO:0000259" key="8">
    <source>
        <dbReference type="SMART" id="SM00906"/>
    </source>
</evidence>
<dbReference type="AlphaFoldDB" id="A0A0D2BWI2"/>
<dbReference type="GO" id="GO:0008270">
    <property type="term" value="F:zinc ion binding"/>
    <property type="evidence" value="ECO:0007669"/>
    <property type="project" value="InterPro"/>
</dbReference>
<protein>
    <recommendedName>
        <fullName evidence="8">Xylanolytic transcriptional activator regulatory domain-containing protein</fullName>
    </recommendedName>
</protein>
<feature type="region of interest" description="Disordered" evidence="7">
    <location>
        <begin position="1"/>
        <end position="44"/>
    </location>
</feature>
<dbReference type="SMART" id="SM00906">
    <property type="entry name" value="Fungal_trans"/>
    <property type="match status" value="1"/>
</dbReference>
<evidence type="ECO:0000256" key="7">
    <source>
        <dbReference type="SAM" id="MobiDB-lite"/>
    </source>
</evidence>
<sequence length="675" mass="76415">MGSSTDTATEDGVPTYSRTTETETTTATSLQSLKPSSHIQDEEAEKIQTEEVTIYKGEDLLTRFYGHTYHRNFYQQFDELRPYIQRLKAQCPSINRLRDEIQSLKVNAHGLKFQLDSASVVSDLHIKSLIPAREVADELISMYITRFEATHRVIHIPTFIETYKRYWNNPQTVQTASVAQFLLAMATALSCRELLRWDLKIGDKSMATRQAATTWIQACESWISSNTTRPLFRRLSMMATNCLLVIAKRANNIQRNENWTATGALLRSAMAAGYHREPDGRANITVFYREMRRRIWATVVELDLQAAIERGMPPSIREDDFDSRAPLNINDDAIYESATEAPVALPLQSLTDTSSQAVAYRSLGLRLRICALINNYPHKAVGSQFDEVFSLDKEVMKALREIPLTWIVGSVTEEWQTQRPLYVRSMLDILLRHQLVLLHMRFANQSEHFPESCHSRRARLEAATSILSQFKTLVDNGILPRSGCDTYQFQAAMTVCHELYLRHEDSASVATVYPGSGLAECYISMAEDVLSMMESRITILAKGLNEYYLLTMVLGLVKTRLWTDRSSFFNSEAVERITRIMIILGSIRKPTRSNGPNPAGSVLASDQISGGEVEGTITSLPESFLNDEMEMLGSVCTQDFDLFVDEYDLQAFDPWAADEGTPIVRSRDFDYTTAV</sequence>
<evidence type="ECO:0000256" key="2">
    <source>
        <dbReference type="ARBA" id="ARBA00022833"/>
    </source>
</evidence>
<dbReference type="PANTHER" id="PTHR31944:SF130">
    <property type="entry name" value="ZN(II)2CYS6 TRANSCRIPTION FACTO (EUROFUNG)"/>
    <property type="match status" value="1"/>
</dbReference>
<gene>
    <name evidence="9" type="ORF">PV08_05677</name>
</gene>
<evidence type="ECO:0000256" key="4">
    <source>
        <dbReference type="ARBA" id="ARBA00023125"/>
    </source>
</evidence>
<feature type="compositionally biased region" description="Polar residues" evidence="7">
    <location>
        <begin position="29"/>
        <end position="38"/>
    </location>
</feature>
<dbReference type="OrthoDB" id="4236860at2759"/>
<keyword evidence="10" id="KW-1185">Reference proteome</keyword>
<dbReference type="CDD" id="cd12148">
    <property type="entry name" value="fungal_TF_MHR"/>
    <property type="match status" value="1"/>
</dbReference>
<evidence type="ECO:0000256" key="5">
    <source>
        <dbReference type="ARBA" id="ARBA00023163"/>
    </source>
</evidence>
<dbReference type="EMBL" id="KN847495">
    <property type="protein sequence ID" value="KIW15629.1"/>
    <property type="molecule type" value="Genomic_DNA"/>
</dbReference>
<dbReference type="GO" id="GO:0005634">
    <property type="term" value="C:nucleus"/>
    <property type="evidence" value="ECO:0007669"/>
    <property type="project" value="TreeGrafter"/>
</dbReference>
<evidence type="ECO:0000256" key="6">
    <source>
        <dbReference type="ARBA" id="ARBA00023242"/>
    </source>
</evidence>
<keyword evidence="3" id="KW-0805">Transcription regulation</keyword>
<organism evidence="9 10">
    <name type="scientific">Exophiala spinifera</name>
    <dbReference type="NCBI Taxonomy" id="91928"/>
    <lineage>
        <taxon>Eukaryota</taxon>
        <taxon>Fungi</taxon>
        <taxon>Dikarya</taxon>
        <taxon>Ascomycota</taxon>
        <taxon>Pezizomycotina</taxon>
        <taxon>Eurotiomycetes</taxon>
        <taxon>Chaetothyriomycetidae</taxon>
        <taxon>Chaetothyriales</taxon>
        <taxon>Herpotrichiellaceae</taxon>
        <taxon>Exophiala</taxon>
    </lineage>
</organism>
<evidence type="ECO:0000313" key="10">
    <source>
        <dbReference type="Proteomes" id="UP000053328"/>
    </source>
</evidence>
<feature type="domain" description="Xylanolytic transcriptional activator regulatory" evidence="8">
    <location>
        <begin position="258"/>
        <end position="332"/>
    </location>
</feature>
<evidence type="ECO:0000313" key="9">
    <source>
        <dbReference type="EMBL" id="KIW15629.1"/>
    </source>
</evidence>
<evidence type="ECO:0000256" key="1">
    <source>
        <dbReference type="ARBA" id="ARBA00022723"/>
    </source>
</evidence>
<keyword evidence="2" id="KW-0862">Zinc</keyword>
<dbReference type="PANTHER" id="PTHR31944">
    <property type="entry name" value="HEME-RESPONSIVE ZINC FINGER TRANSCRIPTION FACTOR HAP1"/>
    <property type="match status" value="1"/>
</dbReference>
<dbReference type="GO" id="GO:0001228">
    <property type="term" value="F:DNA-binding transcription activator activity, RNA polymerase II-specific"/>
    <property type="evidence" value="ECO:0007669"/>
    <property type="project" value="TreeGrafter"/>
</dbReference>
<keyword evidence="4" id="KW-0238">DNA-binding</keyword>
<dbReference type="HOGENOM" id="CLU_007091_2_1_1"/>
<keyword evidence="5" id="KW-0804">Transcription</keyword>
<dbReference type="GO" id="GO:0006351">
    <property type="term" value="P:DNA-templated transcription"/>
    <property type="evidence" value="ECO:0007669"/>
    <property type="project" value="InterPro"/>
</dbReference>
<evidence type="ECO:0000256" key="3">
    <source>
        <dbReference type="ARBA" id="ARBA00023015"/>
    </source>
</evidence>
<dbReference type="Proteomes" id="UP000053328">
    <property type="component" value="Unassembled WGS sequence"/>
</dbReference>
<name>A0A0D2BWI2_9EURO</name>
<keyword evidence="6" id="KW-0539">Nucleus</keyword>
<dbReference type="Pfam" id="PF04082">
    <property type="entry name" value="Fungal_trans"/>
    <property type="match status" value="1"/>
</dbReference>
<dbReference type="STRING" id="91928.A0A0D2BWI2"/>